<keyword evidence="5 9" id="KW-0238">DNA-binding</keyword>
<name>A0A5N6RD56_9ROSI</name>
<dbReference type="InterPro" id="IPR042160">
    <property type="entry name" value="HD-Zip_IV"/>
</dbReference>
<dbReference type="AlphaFoldDB" id="A0A5N6RD56"/>
<dbReference type="GO" id="GO:0005634">
    <property type="term" value="C:nucleus"/>
    <property type="evidence" value="ECO:0007669"/>
    <property type="project" value="UniProtKB-SubCell"/>
</dbReference>
<evidence type="ECO:0000256" key="7">
    <source>
        <dbReference type="ARBA" id="ARBA00023163"/>
    </source>
</evidence>
<dbReference type="Proteomes" id="UP000327013">
    <property type="component" value="Chromosome 6"/>
</dbReference>
<protein>
    <recommendedName>
        <fullName evidence="16">Homeobox domain-containing protein</fullName>
    </recommendedName>
</protein>
<keyword evidence="8 9" id="KW-0539">Nucleus</keyword>
<dbReference type="InterPro" id="IPR002913">
    <property type="entry name" value="START_lipid-bd_dom"/>
</dbReference>
<evidence type="ECO:0000256" key="5">
    <source>
        <dbReference type="ARBA" id="ARBA00023125"/>
    </source>
</evidence>
<dbReference type="Pfam" id="PF00046">
    <property type="entry name" value="Homeodomain"/>
    <property type="match status" value="1"/>
</dbReference>
<evidence type="ECO:0000256" key="11">
    <source>
        <dbReference type="SAM" id="MobiDB-lite"/>
    </source>
</evidence>
<dbReference type="Pfam" id="PF25797">
    <property type="entry name" value="PDF2_C"/>
    <property type="match status" value="1"/>
</dbReference>
<accession>A0A5N6RD56</accession>
<dbReference type="PROSITE" id="PS50848">
    <property type="entry name" value="START"/>
    <property type="match status" value="1"/>
</dbReference>
<dbReference type="InterPro" id="IPR023393">
    <property type="entry name" value="START-like_dom_sf"/>
</dbReference>
<dbReference type="SMART" id="SM00234">
    <property type="entry name" value="START"/>
    <property type="match status" value="1"/>
</dbReference>
<dbReference type="OrthoDB" id="6159439at2759"/>
<dbReference type="PANTHER" id="PTHR45654">
    <property type="entry name" value="HOMEOBOX-LEUCINE ZIPPER PROTEIN MERISTEM L1"/>
    <property type="match status" value="1"/>
</dbReference>
<keyword evidence="15" id="KW-1185">Reference proteome</keyword>
<dbReference type="InterPro" id="IPR009057">
    <property type="entry name" value="Homeodomain-like_sf"/>
</dbReference>
<evidence type="ECO:0000256" key="10">
    <source>
        <dbReference type="RuleBase" id="RU000682"/>
    </source>
</evidence>
<comment type="subcellular location">
    <subcellularLocation>
        <location evidence="1 9 10">Nucleus</location>
    </subcellularLocation>
</comment>
<dbReference type="Gene3D" id="3.30.530.20">
    <property type="match status" value="1"/>
</dbReference>
<evidence type="ECO:0000256" key="3">
    <source>
        <dbReference type="ARBA" id="ARBA00023015"/>
    </source>
</evidence>
<evidence type="ECO:0000259" key="13">
    <source>
        <dbReference type="PROSITE" id="PS50848"/>
    </source>
</evidence>
<evidence type="ECO:0008006" key="16">
    <source>
        <dbReference type="Google" id="ProtNLM"/>
    </source>
</evidence>
<evidence type="ECO:0000256" key="2">
    <source>
        <dbReference type="ARBA" id="ARBA00006789"/>
    </source>
</evidence>
<feature type="domain" description="START" evidence="13">
    <location>
        <begin position="272"/>
        <end position="503"/>
    </location>
</feature>
<dbReference type="FunFam" id="1.10.10.60:FF:000229">
    <property type="entry name" value="Homeobox-leucine zipper protein HDG1"/>
    <property type="match status" value="1"/>
</dbReference>
<proteinExistence type="inferred from homology"/>
<dbReference type="GO" id="GO:0030154">
    <property type="term" value="P:cell differentiation"/>
    <property type="evidence" value="ECO:0007669"/>
    <property type="project" value="UniProtKB-ARBA"/>
</dbReference>
<evidence type="ECO:0000256" key="8">
    <source>
        <dbReference type="ARBA" id="ARBA00023242"/>
    </source>
</evidence>
<dbReference type="InterPro" id="IPR017970">
    <property type="entry name" value="Homeobox_CS"/>
</dbReference>
<dbReference type="EMBL" id="CM017326">
    <property type="protein sequence ID" value="KAE8075730.1"/>
    <property type="molecule type" value="Genomic_DNA"/>
</dbReference>
<feature type="compositionally biased region" description="Basic residues" evidence="11">
    <location>
        <begin position="89"/>
        <end position="99"/>
    </location>
</feature>
<sequence>MPAGIMIQARNMPSMIGRNGTVGGFGSSSGLTLGQPNMMEGQLHQLDMTQNTSESDIPRIRDDDFDSATKSGSENHDGASGDDQDPRPNKKKRYHRHTQHQIQEMEAFFKECPHPDDKQRKELSRELGLEPLQVKFWFQNKRTQMKTQHERHENTQLRSENEKLRADNMRYREALSNASCPNCGGPTAIGEMSFDEHHLRLENARLREEIDRISAIAAKYVGKPVVNYPLLSPPVPSRPLELGVGTFSGQPGIGGENIYGAGDLLRTISGPTEADKPMIIELAVAAMEELIRMAQMGEPLWMTNHDGASILNEDEYIRTFPRGIGPRPTGFKCEASRETAVVIMNHINLVEILMDANQLSTVFSGIVSRAMTLEVLSTGVAGNYNGALQVMTAEFQVPSPLVPTRESYYVRYCKQHADGTWAVVDVSLDNLRPSPAVRCRRRPSGCLIQEMPNGYSKVTWVEHVEVDDRGVHNLYKQLVSSGHGFGAKRWVATLDRQCERLASAMATNIPTGDVGVITNQEGRKSMLKLAERMVISFCAGVSASTTHTWTTLSGTGADDVRVMTRKSIDDPGRPPGIVLSAATSFWLPVSPKRVFDFLRDENSRSEWDILSNGGVVQEMAHIANGRDTGNCVSLLRVNSANSSQSNMLILQESCTDPTASFVIYAPVDIVAMNLVLNGGDPDYVALLPSGFAILPDGTTTHGGGIGEAASGGSLLTVAFQILVDSVPTAKLSLGSVATVNNLIACTVERIKASLSCENA</sequence>
<dbReference type="PANTHER" id="PTHR45654:SF113">
    <property type="entry name" value="HOMEOBOX LEUCINE ZIPPER PROTEIN"/>
    <property type="match status" value="1"/>
</dbReference>
<dbReference type="GO" id="GO:0000981">
    <property type="term" value="F:DNA-binding transcription factor activity, RNA polymerase II-specific"/>
    <property type="evidence" value="ECO:0007669"/>
    <property type="project" value="InterPro"/>
</dbReference>
<feature type="compositionally biased region" description="Basic and acidic residues" evidence="11">
    <location>
        <begin position="73"/>
        <end position="88"/>
    </location>
</feature>
<evidence type="ECO:0000256" key="9">
    <source>
        <dbReference type="PROSITE-ProRule" id="PRU00108"/>
    </source>
</evidence>
<dbReference type="CDD" id="cd00086">
    <property type="entry name" value="homeodomain"/>
    <property type="match status" value="1"/>
</dbReference>
<evidence type="ECO:0000256" key="4">
    <source>
        <dbReference type="ARBA" id="ARBA00023054"/>
    </source>
</evidence>
<dbReference type="GO" id="GO:0003677">
    <property type="term" value="F:DNA binding"/>
    <property type="evidence" value="ECO:0007669"/>
    <property type="project" value="UniProtKB-UniRule"/>
</dbReference>
<dbReference type="FunFam" id="3.30.530.20:FF:000026">
    <property type="entry name" value="Homeobox-leucine zipper protein GLABRA 2"/>
    <property type="match status" value="1"/>
</dbReference>
<dbReference type="PROSITE" id="PS00027">
    <property type="entry name" value="HOMEOBOX_1"/>
    <property type="match status" value="1"/>
</dbReference>
<dbReference type="Pfam" id="PF01852">
    <property type="entry name" value="START"/>
    <property type="match status" value="1"/>
</dbReference>
<gene>
    <name evidence="14" type="ORF">FH972_014423</name>
</gene>
<feature type="DNA-binding region" description="Homeobox" evidence="9">
    <location>
        <begin position="90"/>
        <end position="149"/>
    </location>
</feature>
<keyword evidence="4" id="KW-0175">Coiled coil</keyword>
<keyword evidence="3" id="KW-0805">Transcription regulation</keyword>
<dbReference type="SUPFAM" id="SSF55961">
    <property type="entry name" value="Bet v1-like"/>
    <property type="match status" value="2"/>
</dbReference>
<dbReference type="CDD" id="cd08875">
    <property type="entry name" value="START_ArGLABRA2_like"/>
    <property type="match status" value="1"/>
</dbReference>
<dbReference type="SMART" id="SM00389">
    <property type="entry name" value="HOX"/>
    <property type="match status" value="1"/>
</dbReference>
<organism evidence="14 15">
    <name type="scientific">Carpinus fangiana</name>
    <dbReference type="NCBI Taxonomy" id="176857"/>
    <lineage>
        <taxon>Eukaryota</taxon>
        <taxon>Viridiplantae</taxon>
        <taxon>Streptophyta</taxon>
        <taxon>Embryophyta</taxon>
        <taxon>Tracheophyta</taxon>
        <taxon>Spermatophyta</taxon>
        <taxon>Magnoliopsida</taxon>
        <taxon>eudicotyledons</taxon>
        <taxon>Gunneridae</taxon>
        <taxon>Pentapetalae</taxon>
        <taxon>rosids</taxon>
        <taxon>fabids</taxon>
        <taxon>Fagales</taxon>
        <taxon>Betulaceae</taxon>
        <taxon>Carpinus</taxon>
    </lineage>
</organism>
<feature type="region of interest" description="Disordered" evidence="11">
    <location>
        <begin position="50"/>
        <end position="100"/>
    </location>
</feature>
<evidence type="ECO:0000313" key="14">
    <source>
        <dbReference type="EMBL" id="KAE8075730.1"/>
    </source>
</evidence>
<dbReference type="PROSITE" id="PS50071">
    <property type="entry name" value="HOMEOBOX_2"/>
    <property type="match status" value="1"/>
</dbReference>
<keyword evidence="6 9" id="KW-0371">Homeobox</keyword>
<dbReference type="InterPro" id="IPR001356">
    <property type="entry name" value="HD"/>
</dbReference>
<evidence type="ECO:0000313" key="15">
    <source>
        <dbReference type="Proteomes" id="UP000327013"/>
    </source>
</evidence>
<feature type="domain" description="Homeobox" evidence="12">
    <location>
        <begin position="88"/>
        <end position="148"/>
    </location>
</feature>
<keyword evidence="7" id="KW-0804">Transcription</keyword>
<dbReference type="Gene3D" id="1.10.10.60">
    <property type="entry name" value="Homeodomain-like"/>
    <property type="match status" value="1"/>
</dbReference>
<evidence type="ECO:0000256" key="6">
    <source>
        <dbReference type="ARBA" id="ARBA00023155"/>
    </source>
</evidence>
<dbReference type="InterPro" id="IPR057993">
    <property type="entry name" value="HD-Zip_IV_C"/>
</dbReference>
<comment type="similarity">
    <text evidence="2">Belongs to the HD-ZIP homeobox family. Class IV subfamily.</text>
</comment>
<dbReference type="GO" id="GO:0008289">
    <property type="term" value="F:lipid binding"/>
    <property type="evidence" value="ECO:0007669"/>
    <property type="project" value="InterPro"/>
</dbReference>
<evidence type="ECO:0000259" key="12">
    <source>
        <dbReference type="PROSITE" id="PS50071"/>
    </source>
</evidence>
<reference evidence="14 15" key="1">
    <citation type="submission" date="2019-06" db="EMBL/GenBank/DDBJ databases">
        <title>A chromosomal-level reference genome of Carpinus fangiana (Coryloideae, Betulaceae).</title>
        <authorList>
            <person name="Yang X."/>
            <person name="Wang Z."/>
            <person name="Zhang L."/>
            <person name="Hao G."/>
            <person name="Liu J."/>
            <person name="Yang Y."/>
        </authorList>
    </citation>
    <scope>NUCLEOTIDE SEQUENCE [LARGE SCALE GENOMIC DNA]</scope>
    <source>
        <strain evidence="14">Cfa_2016G</strain>
        <tissue evidence="14">Leaf</tissue>
    </source>
</reference>
<dbReference type="SUPFAM" id="SSF46689">
    <property type="entry name" value="Homeodomain-like"/>
    <property type="match status" value="1"/>
</dbReference>
<evidence type="ECO:0000256" key="1">
    <source>
        <dbReference type="ARBA" id="ARBA00004123"/>
    </source>
</evidence>